<protein>
    <submittedName>
        <fullName evidence="7">Acyltransferase</fullName>
    </submittedName>
</protein>
<keyword evidence="5" id="KW-1133">Transmembrane helix</keyword>
<evidence type="ECO:0000256" key="4">
    <source>
        <dbReference type="ARBA" id="ARBA00022692"/>
    </source>
</evidence>
<dbReference type="GO" id="GO:0005886">
    <property type="term" value="C:plasma membrane"/>
    <property type="evidence" value="ECO:0007669"/>
    <property type="project" value="UniProtKB-SubCell"/>
</dbReference>
<evidence type="ECO:0000256" key="1">
    <source>
        <dbReference type="ARBA" id="ARBA00004651"/>
    </source>
</evidence>
<dbReference type="AlphaFoldDB" id="A0A3S1AYH8"/>
<keyword evidence="6" id="KW-0472">Membrane</keyword>
<sequence>MSNQHPAAALSADIQTAPVQSGKKYLNYIHHFRGVAILYVVASHVVVDWAPDSNTARIIGVLMQNVTILFLFIAGYLFQHLSGKFEYRDYMKKKVQHVICPYLFLSAIIITARLVFNSIPEPTLRQHPDFGQWPQWEQAAYYLLRGTHMQQLWFIPMITMYYVIAPFFIYIDRHPRLYYLLIPFYIISLLVHRSDLSHTFTMAIHFLSVYLFGMFLSHYKEQYLAFAKKYWLLITVMAPLFWVLTYYAPSGIYDSVDFTQKLLFCCFFIYWLWKLDKYMPSFIHVLATLSFGIYYVHYFFVMLLRGLSNRFFHHGIPGTLLNWVICLILTTVMSVILLKLVKRIAGDKSKYFVGC</sequence>
<gene>
    <name evidence="7" type="ORF">ECE50_007670</name>
</gene>
<dbReference type="PANTHER" id="PTHR40074">
    <property type="entry name" value="O-ACETYLTRANSFERASE WECH"/>
    <property type="match status" value="1"/>
</dbReference>
<organism evidence="7 8">
    <name type="scientific">Chitinophaga solisilvae</name>
    <dbReference type="NCBI Taxonomy" id="1233460"/>
    <lineage>
        <taxon>Bacteria</taxon>
        <taxon>Pseudomonadati</taxon>
        <taxon>Bacteroidota</taxon>
        <taxon>Chitinophagia</taxon>
        <taxon>Chitinophagales</taxon>
        <taxon>Chitinophagaceae</taxon>
        <taxon>Chitinophaga</taxon>
    </lineage>
</organism>
<keyword evidence="7" id="KW-0012">Acyltransferase</keyword>
<dbReference type="GO" id="GO:0016413">
    <property type="term" value="F:O-acetyltransferase activity"/>
    <property type="evidence" value="ECO:0007669"/>
    <property type="project" value="TreeGrafter"/>
</dbReference>
<comment type="similarity">
    <text evidence="2">Belongs to the acyltransferase 3 family.</text>
</comment>
<evidence type="ECO:0000313" key="8">
    <source>
        <dbReference type="Proteomes" id="UP000281028"/>
    </source>
</evidence>
<dbReference type="EMBL" id="RIAR02000001">
    <property type="protein sequence ID" value="NSL86703.1"/>
    <property type="molecule type" value="Genomic_DNA"/>
</dbReference>
<evidence type="ECO:0000256" key="2">
    <source>
        <dbReference type="ARBA" id="ARBA00007400"/>
    </source>
</evidence>
<dbReference type="Pfam" id="PF01757">
    <property type="entry name" value="Acyl_transf_3"/>
    <property type="match status" value="1"/>
</dbReference>
<name>A0A3S1AYH8_9BACT</name>
<proteinExistence type="inferred from homology"/>
<keyword evidence="4" id="KW-0812">Transmembrane</keyword>
<accession>A0A3S1AYH8</accession>
<keyword evidence="3" id="KW-1003">Cell membrane</keyword>
<dbReference type="Proteomes" id="UP000281028">
    <property type="component" value="Unassembled WGS sequence"/>
</dbReference>
<comment type="caution">
    <text evidence="7">The sequence shown here is derived from an EMBL/GenBank/DDBJ whole genome shotgun (WGS) entry which is preliminary data.</text>
</comment>
<evidence type="ECO:0000313" key="7">
    <source>
        <dbReference type="EMBL" id="NSL86703.1"/>
    </source>
</evidence>
<keyword evidence="7" id="KW-0808">Transferase</keyword>
<dbReference type="InterPro" id="IPR002656">
    <property type="entry name" value="Acyl_transf_3_dom"/>
</dbReference>
<reference evidence="7" key="1">
    <citation type="submission" date="2020-05" db="EMBL/GenBank/DDBJ databases">
        <title>Chitinophaga laudate sp. nov., isolated from a tropical peat swamp.</title>
        <authorList>
            <person name="Goh C.B.S."/>
            <person name="Lee M.S."/>
            <person name="Parimannan S."/>
            <person name="Pasbakhsh P."/>
            <person name="Yule C.M."/>
            <person name="Rajandas H."/>
            <person name="Loke S."/>
            <person name="Croft L."/>
            <person name="Tan J.B.L."/>
        </authorList>
    </citation>
    <scope>NUCLEOTIDE SEQUENCE</scope>
    <source>
        <strain evidence="7">Mgbs1</strain>
    </source>
</reference>
<dbReference type="OrthoDB" id="7579632at2"/>
<dbReference type="GO" id="GO:0009246">
    <property type="term" value="P:enterobacterial common antigen biosynthetic process"/>
    <property type="evidence" value="ECO:0007669"/>
    <property type="project" value="TreeGrafter"/>
</dbReference>
<evidence type="ECO:0000256" key="6">
    <source>
        <dbReference type="ARBA" id="ARBA00023136"/>
    </source>
</evidence>
<keyword evidence="8" id="KW-1185">Reference proteome</keyword>
<comment type="subcellular location">
    <subcellularLocation>
        <location evidence="1">Cell membrane</location>
        <topology evidence="1">Multi-pass membrane protein</topology>
    </subcellularLocation>
</comment>
<dbReference type="PANTHER" id="PTHR40074:SF2">
    <property type="entry name" value="O-ACETYLTRANSFERASE WECH"/>
    <property type="match status" value="1"/>
</dbReference>
<evidence type="ECO:0000256" key="5">
    <source>
        <dbReference type="ARBA" id="ARBA00022989"/>
    </source>
</evidence>
<evidence type="ECO:0000256" key="3">
    <source>
        <dbReference type="ARBA" id="ARBA00022475"/>
    </source>
</evidence>